<sequence>MCDKSQNQQLEIQVRRFLLSESFIRWLKTAVIMSRISHDGQDSVSLTADVVDSVQSWVSDRVWTLSKSKSIIQSWISHFLDLMLNWGKVIAAQPDWIHYLHQQLIPTTSPFRDVLEENDSDQSIIQFSPHPIITKRSEPITWPNRCFAMDLEKDLAFTFDGPFISCYHIKTGLMTAEVIVPLPSRVQGPLVVRRGLLSPRGKYLAVLFEALGPSTDPVGNRIREGRRLRLNMATTGFKWAMDDASLSFDLSEFLAHMAVGVSKAEFVVCLLEIRHTGPARTHLLGIPSWARSPVIATGTQAMRWELDDVDVLQFSEDSSKLITAFGTFDIESGKTRKHWQFALGQFYQGGKVSGDHKYFATVLRDIDGHCKVQIFDFDTAGIKPDNLPSREIPFPGVVHLLAISNHGRFLLLTRREIAALARRPKYRDASGPTQQASIGVWDCRDGEWTPLLLLDPKSVNKLPHWKFFPYTFQPSFTPEASAESESNRIFLCVPSRWKLSGNVRTTRSLNPAESHLLLFESKRSATFYVRIAIDTLIITTQDSSRASKDVDAELKGRPIITYEIFVTCLLAGEQQARCSSIKYSPTSMTSQPQISRQFGCSPDENSISFGFLELEISHDSDSPSIIVNDTGDILFQRAIECFRLKSHPLKRHVSETSAIGTLDNRTLPGYIIFTDSQMNFEDMRTLSADQTNTFIIEGDTSTQESQHVFQVSRQLRSSSGQFEHREASQCEICLFIYDDDTDDITWMLHTTTGGDISASKESVPETAWALHPTLPLLAWLLPGHRLRISNIEGHAAPLTIAESLSTDVESAHAILFSADGRYVIVQAQESFKNDLMSLQRSRNMWGVILCDLQEGTTVGAALVSASPVSVVARDEVLRTYRLTRDGAVESTTYSLPELCLTQRQYLTFIPDGCCCPTCGKSFGSLCKVSVIEHEGGELAILGHTTVGLGKAPMSSEICQPLMIRITTPPVELNINETREAVLVIGTQRLFPALLDDRGHIMDHACSLRADKPRKACVKAQGSDCHCEKCSLQDAMTQESPLDVSCLPQMETKISDFKLPSGLAVPPEQVEDLHRLSEKAGIKDTCVWENANQSARDSIARMKVVLGEETFPWDSWADFKEAMEEIKEDFDLEKYMNHMFEPGNCGSGCTIPLFVHTFTFGGSDEPNDFHWSSATTTGWLEEDLVWYYERFFNGNFEGARRWYDFPAYKALGVKMDSLKQDKTAKGKRFRRYFGSRADKPGKILEADSSDKHEKDIFEKDGMKFDDELKPMVTGLIMKDIFESMSDLVPGLGQIFEQRMHTMFSQSMIENLMD</sequence>
<dbReference type="Proteomes" id="UP000664132">
    <property type="component" value="Unassembled WGS sequence"/>
</dbReference>
<evidence type="ECO:0000313" key="2">
    <source>
        <dbReference type="Proteomes" id="UP000664132"/>
    </source>
</evidence>
<protein>
    <submittedName>
        <fullName evidence="1">Uncharacterized protein</fullName>
    </submittedName>
</protein>
<accession>A0A8H7TBV0</accession>
<proteinExistence type="predicted"/>
<organism evidence="1 2">
    <name type="scientific">Cadophora malorum</name>
    <dbReference type="NCBI Taxonomy" id="108018"/>
    <lineage>
        <taxon>Eukaryota</taxon>
        <taxon>Fungi</taxon>
        <taxon>Dikarya</taxon>
        <taxon>Ascomycota</taxon>
        <taxon>Pezizomycotina</taxon>
        <taxon>Leotiomycetes</taxon>
        <taxon>Helotiales</taxon>
        <taxon>Ploettnerulaceae</taxon>
        <taxon>Cadophora</taxon>
    </lineage>
</organism>
<keyword evidence="2" id="KW-1185">Reference proteome</keyword>
<evidence type="ECO:0000313" key="1">
    <source>
        <dbReference type="EMBL" id="KAG4415986.1"/>
    </source>
</evidence>
<gene>
    <name evidence="1" type="ORF">IFR04_010871</name>
</gene>
<comment type="caution">
    <text evidence="1">The sequence shown here is derived from an EMBL/GenBank/DDBJ whole genome shotgun (WGS) entry which is preliminary data.</text>
</comment>
<dbReference type="EMBL" id="JAFJYH010000201">
    <property type="protein sequence ID" value="KAG4415986.1"/>
    <property type="molecule type" value="Genomic_DNA"/>
</dbReference>
<dbReference type="SUPFAM" id="SSF82171">
    <property type="entry name" value="DPP6 N-terminal domain-like"/>
    <property type="match status" value="1"/>
</dbReference>
<name>A0A8H7TBV0_9HELO</name>
<reference evidence="1" key="1">
    <citation type="submission" date="2021-02" db="EMBL/GenBank/DDBJ databases">
        <title>Genome sequence Cadophora malorum strain M34.</title>
        <authorList>
            <person name="Stefanovic E."/>
            <person name="Vu D."/>
            <person name="Scully C."/>
            <person name="Dijksterhuis J."/>
            <person name="Roader J."/>
            <person name="Houbraken J."/>
        </authorList>
    </citation>
    <scope>NUCLEOTIDE SEQUENCE</scope>
    <source>
        <strain evidence="1">M34</strain>
    </source>
</reference>
<dbReference type="OrthoDB" id="674604at2759"/>